<evidence type="ECO:0000313" key="5">
    <source>
        <dbReference type="EMBL" id="RIJ28666.1"/>
    </source>
</evidence>
<dbReference type="InterPro" id="IPR051821">
    <property type="entry name" value="Asp/Asn_beta-hydroxylase"/>
</dbReference>
<organism evidence="5 6">
    <name type="scientific">Henriciella algicola</name>
    <dbReference type="NCBI Taxonomy" id="1608422"/>
    <lineage>
        <taxon>Bacteria</taxon>
        <taxon>Pseudomonadati</taxon>
        <taxon>Pseudomonadota</taxon>
        <taxon>Alphaproteobacteria</taxon>
        <taxon>Hyphomonadales</taxon>
        <taxon>Hyphomonadaceae</taxon>
        <taxon>Henriciella</taxon>
    </lineage>
</organism>
<protein>
    <recommendedName>
        <fullName evidence="4">Aspartyl/asparaginy/proline hydroxylase domain-containing protein</fullName>
    </recommendedName>
</protein>
<dbReference type="Pfam" id="PF05118">
    <property type="entry name" value="Asp_Arg_Hydrox"/>
    <property type="match status" value="1"/>
</dbReference>
<dbReference type="GO" id="GO:0051213">
    <property type="term" value="F:dioxygenase activity"/>
    <property type="evidence" value="ECO:0007669"/>
    <property type="project" value="UniProtKB-KW"/>
</dbReference>
<proteinExistence type="inferred from homology"/>
<dbReference type="InterPro" id="IPR007803">
    <property type="entry name" value="Asp/Arg/Pro-Hydrxlase"/>
</dbReference>
<dbReference type="PANTHER" id="PTHR46332:SF5">
    <property type="entry name" value="ASPARTATE BETA-HYDROXYLASE DOMAIN CONTAINING 2"/>
    <property type="match status" value="1"/>
</dbReference>
<keyword evidence="2" id="KW-0223">Dioxygenase</keyword>
<dbReference type="Gene3D" id="1.25.40.10">
    <property type="entry name" value="Tetratricopeptide repeat domain"/>
    <property type="match status" value="1"/>
</dbReference>
<reference evidence="5 6" key="1">
    <citation type="submission" date="2018-08" db="EMBL/GenBank/DDBJ databases">
        <title>Henriciella mobilis sp. nov., isolated from seawater.</title>
        <authorList>
            <person name="Cheng H."/>
            <person name="Wu Y.-H."/>
            <person name="Xu X.-W."/>
            <person name="Guo L.-L."/>
        </authorList>
    </citation>
    <scope>NUCLEOTIDE SEQUENCE [LARGE SCALE GENOMIC DNA]</scope>
    <source>
        <strain evidence="5 6">CCUG67844</strain>
    </source>
</reference>
<dbReference type="AlphaFoldDB" id="A0A399RAU4"/>
<evidence type="ECO:0000256" key="3">
    <source>
        <dbReference type="ARBA" id="ARBA00023002"/>
    </source>
</evidence>
<evidence type="ECO:0000313" key="6">
    <source>
        <dbReference type="Proteomes" id="UP000265845"/>
    </source>
</evidence>
<feature type="domain" description="Aspartyl/asparaginy/proline hydroxylase" evidence="4">
    <location>
        <begin position="219"/>
        <end position="383"/>
    </location>
</feature>
<dbReference type="OrthoDB" id="21665at2"/>
<dbReference type="Proteomes" id="UP000265845">
    <property type="component" value="Unassembled WGS sequence"/>
</dbReference>
<comment type="similarity">
    <text evidence="1">Belongs to the aspartyl/asparaginyl beta-hydroxylase family.</text>
</comment>
<evidence type="ECO:0000256" key="2">
    <source>
        <dbReference type="ARBA" id="ARBA00022964"/>
    </source>
</evidence>
<dbReference type="InterPro" id="IPR027443">
    <property type="entry name" value="IPNS-like_sf"/>
</dbReference>
<gene>
    <name evidence="5" type="ORF">D1222_09785</name>
</gene>
<dbReference type="Gene3D" id="2.60.120.330">
    <property type="entry name" value="B-lactam Antibiotic, Isopenicillin N Synthase, Chain"/>
    <property type="match status" value="1"/>
</dbReference>
<name>A0A399RAU4_9PROT</name>
<evidence type="ECO:0000259" key="4">
    <source>
        <dbReference type="Pfam" id="PF05118"/>
    </source>
</evidence>
<sequence length="408" mass="44855">MRPAHAPERTCRMTQARDFAAQGMQALQQQDGPAAETALQRAIDLGWPGPDIWVALSFAKSLQGDMAGRVASLEKAIQVDPSSVRARLHYGQALVGSGRPKDAEAAFRRGLSDITPHLIRTQEIHQLITAAETFLAGPGEQTPSPADELSVTLDKFAKDHDLGTAPDDDLFRQSLDFLTGKATFYPSQPTRYFYPGLPNRQFYPLDAFSWTNALAAETGAIRSELETLLSEKAAAEAGFTPYVESAGREGAGVSHPLLDNPDWSAFYLIKQGKRVEENIARCPKTWAAIEAIGEAVNPAPAPSVLFSRLEPGAAIPPHHGQINTRLICHLPIILPGDCGFRVGNETREWKDGEVFVFDDTIEHEAWNRSDKARYVLIFEIWHPDLSDRQRSLITEFFKLGQSQVSSAG</sequence>
<keyword evidence="6" id="KW-1185">Reference proteome</keyword>
<dbReference type="PANTHER" id="PTHR46332">
    <property type="entry name" value="ASPARTATE BETA-HYDROXYLASE DOMAIN-CONTAINING PROTEIN 2"/>
    <property type="match status" value="1"/>
</dbReference>
<accession>A0A399RAU4</accession>
<dbReference type="EMBL" id="QWGA01000007">
    <property type="protein sequence ID" value="RIJ28666.1"/>
    <property type="molecule type" value="Genomic_DNA"/>
</dbReference>
<keyword evidence="3" id="KW-0560">Oxidoreductase</keyword>
<dbReference type="SUPFAM" id="SSF51197">
    <property type="entry name" value="Clavaminate synthase-like"/>
    <property type="match status" value="1"/>
</dbReference>
<evidence type="ECO:0000256" key="1">
    <source>
        <dbReference type="ARBA" id="ARBA00007730"/>
    </source>
</evidence>
<dbReference type="GO" id="GO:0016020">
    <property type="term" value="C:membrane"/>
    <property type="evidence" value="ECO:0007669"/>
    <property type="project" value="TreeGrafter"/>
</dbReference>
<dbReference type="Pfam" id="PF13432">
    <property type="entry name" value="TPR_16"/>
    <property type="match status" value="1"/>
</dbReference>
<comment type="caution">
    <text evidence="5">The sequence shown here is derived from an EMBL/GenBank/DDBJ whole genome shotgun (WGS) entry which is preliminary data.</text>
</comment>
<dbReference type="SUPFAM" id="SSF48452">
    <property type="entry name" value="TPR-like"/>
    <property type="match status" value="1"/>
</dbReference>
<dbReference type="InterPro" id="IPR011990">
    <property type="entry name" value="TPR-like_helical_dom_sf"/>
</dbReference>